<dbReference type="PANTHER" id="PTHR42796:SF4">
    <property type="entry name" value="FUMARYLACETOACETATE HYDROLASE DOMAIN-CONTAINING PROTEIN 2A"/>
    <property type="match status" value="1"/>
</dbReference>
<evidence type="ECO:0000256" key="2">
    <source>
        <dbReference type="ARBA" id="ARBA00022723"/>
    </source>
</evidence>
<evidence type="ECO:0000259" key="3">
    <source>
        <dbReference type="Pfam" id="PF01557"/>
    </source>
</evidence>
<dbReference type="Gene3D" id="3.90.850.10">
    <property type="entry name" value="Fumarylacetoacetase-like, C-terminal domain"/>
    <property type="match status" value="1"/>
</dbReference>
<dbReference type="Pfam" id="PF01557">
    <property type="entry name" value="FAA_hydrolase"/>
    <property type="match status" value="1"/>
</dbReference>
<dbReference type="FunFam" id="3.90.850.10:FF:000002">
    <property type="entry name" value="2-hydroxyhepta-2,4-diene-1,7-dioate isomerase"/>
    <property type="match status" value="1"/>
</dbReference>
<dbReference type="Proteomes" id="UP000612585">
    <property type="component" value="Unassembled WGS sequence"/>
</dbReference>
<dbReference type="Gene3D" id="2.30.30.370">
    <property type="entry name" value="FAH"/>
    <property type="match status" value="1"/>
</dbReference>
<feature type="domain" description="Fumarylacetoacetase-like C-terminal" evidence="3">
    <location>
        <begin position="63"/>
        <end position="265"/>
    </location>
</feature>
<comment type="similarity">
    <text evidence="1">Belongs to the FAH family.</text>
</comment>
<protein>
    <submittedName>
        <fullName evidence="5">2-hydroxyhepta-2,4-diene-1,7-dioate isomerase</fullName>
    </submittedName>
</protein>
<feature type="domain" description="Rv2993c-like N-terminal" evidence="4">
    <location>
        <begin position="1"/>
        <end position="58"/>
    </location>
</feature>
<comment type="caution">
    <text evidence="5">The sequence shown here is derived from an EMBL/GenBank/DDBJ whole genome shotgun (WGS) entry which is preliminary data.</text>
</comment>
<dbReference type="AlphaFoldDB" id="A0A8J3Z0J6"/>
<reference evidence="5" key="1">
    <citation type="submission" date="2021-01" db="EMBL/GenBank/DDBJ databases">
        <title>Whole genome shotgun sequence of Virgisporangium aurantiacum NBRC 16421.</title>
        <authorList>
            <person name="Komaki H."/>
            <person name="Tamura T."/>
        </authorList>
    </citation>
    <scope>NUCLEOTIDE SEQUENCE</scope>
    <source>
        <strain evidence="5">NBRC 16421</strain>
    </source>
</reference>
<dbReference type="PANTHER" id="PTHR42796">
    <property type="entry name" value="FUMARYLACETOACETATE HYDROLASE DOMAIN-CONTAINING PROTEIN 2A-RELATED"/>
    <property type="match status" value="1"/>
</dbReference>
<proteinExistence type="inferred from homology"/>
<sequence>MRFARFVHPGGMSFGVVEGEAGAPVSALTVAEIDKIPFEEVRYTGKRWALPDVRLLAPIFSSKVVCVGRNYVEHAHELGNEVPKEPLIFLKPSTSVIGPNDAIRLPPQSKQVDHEAELAVVIGVGPGPARRLDRAAAEKVIFGYTCANDVTARDLQKSDGQWTRAKGFDSFCPLGPWIVTGLDVSDLEVRCEVGPPGAVAEVRQLGRTKDLVFDIPTLVSYVSHVMTLLPGDVILTGTPAGVGPLTAGDAVTVRVEGIGELTNPVTTLD</sequence>
<dbReference type="InterPro" id="IPR011234">
    <property type="entry name" value="Fumarylacetoacetase-like_C"/>
</dbReference>
<keyword evidence="6" id="KW-1185">Reference proteome</keyword>
<gene>
    <name evidence="5" type="ORF">Vau01_006010</name>
</gene>
<dbReference type="Pfam" id="PF10370">
    <property type="entry name" value="Rv2993c-like_N"/>
    <property type="match status" value="1"/>
</dbReference>
<keyword evidence="5" id="KW-0413">Isomerase</keyword>
<dbReference type="InterPro" id="IPR051121">
    <property type="entry name" value="FAH"/>
</dbReference>
<dbReference type="InterPro" id="IPR018833">
    <property type="entry name" value="Rv2993c-like_N"/>
</dbReference>
<evidence type="ECO:0000313" key="6">
    <source>
        <dbReference type="Proteomes" id="UP000612585"/>
    </source>
</evidence>
<dbReference type="EMBL" id="BOPG01000004">
    <property type="protein sequence ID" value="GIJ53085.1"/>
    <property type="molecule type" value="Genomic_DNA"/>
</dbReference>
<organism evidence="5 6">
    <name type="scientific">Virgisporangium aurantiacum</name>
    <dbReference type="NCBI Taxonomy" id="175570"/>
    <lineage>
        <taxon>Bacteria</taxon>
        <taxon>Bacillati</taxon>
        <taxon>Actinomycetota</taxon>
        <taxon>Actinomycetes</taxon>
        <taxon>Micromonosporales</taxon>
        <taxon>Micromonosporaceae</taxon>
        <taxon>Virgisporangium</taxon>
    </lineage>
</organism>
<dbReference type="GO" id="GO:0046872">
    <property type="term" value="F:metal ion binding"/>
    <property type="evidence" value="ECO:0007669"/>
    <property type="project" value="UniProtKB-KW"/>
</dbReference>
<keyword evidence="2" id="KW-0479">Metal-binding</keyword>
<accession>A0A8J3Z0J6</accession>
<evidence type="ECO:0000259" key="4">
    <source>
        <dbReference type="Pfam" id="PF10370"/>
    </source>
</evidence>
<dbReference type="SUPFAM" id="SSF56529">
    <property type="entry name" value="FAH"/>
    <property type="match status" value="1"/>
</dbReference>
<dbReference type="RefSeq" id="WP_203986840.1">
    <property type="nucleotide sequence ID" value="NZ_BOPG01000004.1"/>
</dbReference>
<dbReference type="GO" id="GO:0019752">
    <property type="term" value="P:carboxylic acid metabolic process"/>
    <property type="evidence" value="ECO:0007669"/>
    <property type="project" value="UniProtKB-ARBA"/>
</dbReference>
<evidence type="ECO:0000256" key="1">
    <source>
        <dbReference type="ARBA" id="ARBA00010211"/>
    </source>
</evidence>
<dbReference type="InterPro" id="IPR036663">
    <property type="entry name" value="Fumarylacetoacetase_C_sf"/>
</dbReference>
<dbReference type="GO" id="GO:0016853">
    <property type="term" value="F:isomerase activity"/>
    <property type="evidence" value="ECO:0007669"/>
    <property type="project" value="UniProtKB-KW"/>
</dbReference>
<evidence type="ECO:0000313" key="5">
    <source>
        <dbReference type="EMBL" id="GIJ53085.1"/>
    </source>
</evidence>
<name>A0A8J3Z0J6_9ACTN</name>